<keyword evidence="4" id="KW-1185">Reference proteome</keyword>
<evidence type="ECO:0000313" key="3">
    <source>
        <dbReference type="EMBL" id="TPW43072.1"/>
    </source>
</evidence>
<dbReference type="AlphaFoldDB" id="A0A506VC31"/>
<dbReference type="OrthoDB" id="118677at2"/>
<accession>A0A506VC31</accession>
<proteinExistence type="predicted"/>
<dbReference type="PANTHER" id="PTHR38593:SF1">
    <property type="entry name" value="BLR2558 PROTEIN"/>
    <property type="match status" value="1"/>
</dbReference>
<evidence type="ECO:0000313" key="4">
    <source>
        <dbReference type="Proteomes" id="UP000319523"/>
    </source>
</evidence>
<feature type="signal peptide" evidence="1">
    <location>
        <begin position="1"/>
        <end position="27"/>
    </location>
</feature>
<protein>
    <submittedName>
        <fullName evidence="3">DUF4142 domain-containing protein</fullName>
    </submittedName>
</protein>
<dbReference type="InterPro" id="IPR025419">
    <property type="entry name" value="DUF4142"/>
</dbReference>
<name>A0A506VC31_9GAMM</name>
<organism evidence="3 4">
    <name type="scientific">Mixta tenebrionis</name>
    <dbReference type="NCBI Taxonomy" id="2562439"/>
    <lineage>
        <taxon>Bacteria</taxon>
        <taxon>Pseudomonadati</taxon>
        <taxon>Pseudomonadota</taxon>
        <taxon>Gammaproteobacteria</taxon>
        <taxon>Enterobacterales</taxon>
        <taxon>Erwiniaceae</taxon>
        <taxon>Mixta</taxon>
    </lineage>
</organism>
<evidence type="ECO:0000256" key="1">
    <source>
        <dbReference type="SAM" id="SignalP"/>
    </source>
</evidence>
<sequence length="197" mass="20817">MQNRKTLKGLLVVSAIAAIFTTAGVQAQKPTSDAQNINTAQTGSSAQLSAGDEKALKDMAQANINEIAAARIALNKAQSSEVKAFAQKMVADHGAALSKVQTVAQQKGVALPTEPDAMHKAMATKLEEQSGDAFDKLYMENAGTKDHQMVLSKLQSDASNIKDADVKALADAHTPVVEQHLKAAQQLSMHPDKSADK</sequence>
<dbReference type="PANTHER" id="PTHR38593">
    <property type="entry name" value="BLR2558 PROTEIN"/>
    <property type="match status" value="1"/>
</dbReference>
<feature type="chain" id="PRO_5021488322" evidence="1">
    <location>
        <begin position="28"/>
        <end position="197"/>
    </location>
</feature>
<gene>
    <name evidence="3" type="ORF">FKM52_05735</name>
</gene>
<dbReference type="Gene3D" id="1.20.1260.10">
    <property type="match status" value="1"/>
</dbReference>
<dbReference type="EMBL" id="VHQI01000003">
    <property type="protein sequence ID" value="TPW43072.1"/>
    <property type="molecule type" value="Genomic_DNA"/>
</dbReference>
<dbReference type="RefSeq" id="WP_141175250.1">
    <property type="nucleotide sequence ID" value="NZ_JBHUFX010000011.1"/>
</dbReference>
<comment type="caution">
    <text evidence="3">The sequence shown here is derived from an EMBL/GenBank/DDBJ whole genome shotgun (WGS) entry which is preliminary data.</text>
</comment>
<keyword evidence="1" id="KW-0732">Signal</keyword>
<dbReference type="Pfam" id="PF13628">
    <property type="entry name" value="DUF4142"/>
    <property type="match status" value="1"/>
</dbReference>
<feature type="domain" description="DUF4142" evidence="2">
    <location>
        <begin position="52"/>
        <end position="187"/>
    </location>
</feature>
<dbReference type="Proteomes" id="UP000319523">
    <property type="component" value="Unassembled WGS sequence"/>
</dbReference>
<evidence type="ECO:0000259" key="2">
    <source>
        <dbReference type="Pfam" id="PF13628"/>
    </source>
</evidence>
<dbReference type="InterPro" id="IPR012347">
    <property type="entry name" value="Ferritin-like"/>
</dbReference>
<reference evidence="3 4" key="1">
    <citation type="submission" date="2019-06" db="EMBL/GenBank/DDBJ databases">
        <authorList>
            <person name="Yang Y."/>
        </authorList>
    </citation>
    <scope>NUCLEOTIDE SEQUENCE [LARGE SCALE GENOMIC DNA]</scope>
    <source>
        <strain evidence="3 4">BIT-26</strain>
    </source>
</reference>